<gene>
    <name evidence="1" type="ORF">dnm_086210</name>
</gene>
<reference evidence="1" key="1">
    <citation type="journal article" date="2021" name="Microb. Physiol.">
        <title>Proteogenomic Insights into the Physiology of Marine, Sulfate-Reducing, Filamentous Desulfonema limicola and Desulfonema magnum.</title>
        <authorList>
            <person name="Schnaars V."/>
            <person name="Wohlbrand L."/>
            <person name="Scheve S."/>
            <person name="Hinrichs C."/>
            <person name="Reinhardt R."/>
            <person name="Rabus R."/>
        </authorList>
    </citation>
    <scope>NUCLEOTIDE SEQUENCE</scope>
    <source>
        <strain evidence="1">4be13</strain>
    </source>
</reference>
<evidence type="ECO:0000313" key="2">
    <source>
        <dbReference type="Proteomes" id="UP000663722"/>
    </source>
</evidence>
<name>A0A975BWF3_9BACT</name>
<keyword evidence="2" id="KW-1185">Reference proteome</keyword>
<proteinExistence type="predicted"/>
<accession>A0A975BWF3</accession>
<dbReference type="KEGG" id="dmm:dnm_086210"/>
<dbReference type="EMBL" id="CP061800">
    <property type="protein sequence ID" value="QTA92538.1"/>
    <property type="molecule type" value="Genomic_DNA"/>
</dbReference>
<sequence>MSGITDTGLCLRDMADIKFAGRPDHGETGSVCGETELTD</sequence>
<dbReference type="Proteomes" id="UP000663722">
    <property type="component" value="Chromosome"/>
</dbReference>
<protein>
    <submittedName>
        <fullName evidence="1">Uncharacterized protein</fullName>
    </submittedName>
</protein>
<organism evidence="1 2">
    <name type="scientific">Desulfonema magnum</name>
    <dbReference type="NCBI Taxonomy" id="45655"/>
    <lineage>
        <taxon>Bacteria</taxon>
        <taxon>Pseudomonadati</taxon>
        <taxon>Thermodesulfobacteriota</taxon>
        <taxon>Desulfobacteria</taxon>
        <taxon>Desulfobacterales</taxon>
        <taxon>Desulfococcaceae</taxon>
        <taxon>Desulfonema</taxon>
    </lineage>
</organism>
<evidence type="ECO:0000313" key="1">
    <source>
        <dbReference type="EMBL" id="QTA92538.1"/>
    </source>
</evidence>
<dbReference type="AlphaFoldDB" id="A0A975BWF3"/>